<comment type="function">
    <text evidence="2">Catalyzes the dismutation of two molecules of 6,7-dimethyl-8-ribityllumazine, resulting in the formation of riboflavin and 5-amino-6-(D-ribitylamino)uracil.</text>
</comment>
<dbReference type="GO" id="GO:0009231">
    <property type="term" value="P:riboflavin biosynthetic process"/>
    <property type="evidence" value="ECO:0007669"/>
    <property type="project" value="UniProtKB-KW"/>
</dbReference>
<evidence type="ECO:0000313" key="12">
    <source>
        <dbReference type="EMBL" id="KZN95904.1"/>
    </source>
</evidence>
<feature type="domain" description="Lumazine-binding" evidence="11">
    <location>
        <begin position="97"/>
        <end position="193"/>
    </location>
</feature>
<evidence type="ECO:0000313" key="13">
    <source>
        <dbReference type="Proteomes" id="UP000076476"/>
    </source>
</evidence>
<gene>
    <name evidence="12" type="ORF">AZI98_12615</name>
</gene>
<dbReference type="OrthoDB" id="9788537at2"/>
<dbReference type="NCBIfam" id="TIGR00187">
    <property type="entry name" value="ribE"/>
    <property type="match status" value="1"/>
</dbReference>
<dbReference type="PANTHER" id="PTHR21098">
    <property type="entry name" value="RIBOFLAVIN SYNTHASE ALPHA CHAIN"/>
    <property type="match status" value="1"/>
</dbReference>
<dbReference type="FunFam" id="2.40.30.20:FF:000004">
    <property type="entry name" value="Riboflavin synthase, alpha subunit"/>
    <property type="match status" value="1"/>
</dbReference>
<evidence type="ECO:0000256" key="7">
    <source>
        <dbReference type="ARBA" id="ARBA00022679"/>
    </source>
</evidence>
<organism evidence="12 13">
    <name type="scientific">Aeribacillus pallidus</name>
    <dbReference type="NCBI Taxonomy" id="33936"/>
    <lineage>
        <taxon>Bacteria</taxon>
        <taxon>Bacillati</taxon>
        <taxon>Bacillota</taxon>
        <taxon>Bacilli</taxon>
        <taxon>Bacillales</taxon>
        <taxon>Bacillaceae</taxon>
        <taxon>Aeribacillus</taxon>
    </lineage>
</organism>
<keyword evidence="13" id="KW-1185">Reference proteome</keyword>
<keyword evidence="8" id="KW-0677">Repeat</keyword>
<dbReference type="EC" id="2.5.1.9" evidence="4 9"/>
<dbReference type="GO" id="GO:0004746">
    <property type="term" value="F:riboflavin synthase activity"/>
    <property type="evidence" value="ECO:0007669"/>
    <property type="project" value="UniProtKB-UniRule"/>
</dbReference>
<dbReference type="FunFam" id="2.40.30.20:FF:000014">
    <property type="entry name" value="Riboflavin synthase, alpha subunit"/>
    <property type="match status" value="1"/>
</dbReference>
<dbReference type="Gene3D" id="2.40.30.20">
    <property type="match status" value="2"/>
</dbReference>
<dbReference type="Pfam" id="PF00677">
    <property type="entry name" value="Lum_binding"/>
    <property type="match status" value="2"/>
</dbReference>
<dbReference type="AlphaFoldDB" id="A0A161W9E4"/>
<evidence type="ECO:0000256" key="6">
    <source>
        <dbReference type="ARBA" id="ARBA00022619"/>
    </source>
</evidence>
<dbReference type="Proteomes" id="UP000076476">
    <property type="component" value="Unassembled WGS sequence"/>
</dbReference>
<feature type="repeat" description="Lumazine-binding" evidence="10">
    <location>
        <begin position="97"/>
        <end position="193"/>
    </location>
</feature>
<dbReference type="STRING" id="33936.AZI98_12615"/>
<dbReference type="PANTHER" id="PTHR21098:SF12">
    <property type="entry name" value="RIBOFLAVIN SYNTHASE"/>
    <property type="match status" value="1"/>
</dbReference>
<dbReference type="PROSITE" id="PS51177">
    <property type="entry name" value="LUMAZINE_BIND"/>
    <property type="match status" value="2"/>
</dbReference>
<comment type="catalytic activity">
    <reaction evidence="1">
        <text>2 6,7-dimethyl-8-(1-D-ribityl)lumazine + H(+) = 5-amino-6-(D-ribitylamino)uracil + riboflavin</text>
        <dbReference type="Rhea" id="RHEA:20772"/>
        <dbReference type="ChEBI" id="CHEBI:15378"/>
        <dbReference type="ChEBI" id="CHEBI:15934"/>
        <dbReference type="ChEBI" id="CHEBI:57986"/>
        <dbReference type="ChEBI" id="CHEBI:58201"/>
        <dbReference type="EC" id="2.5.1.9"/>
    </reaction>
</comment>
<protein>
    <recommendedName>
        <fullName evidence="5 9">Riboflavin synthase</fullName>
        <ecNumber evidence="4 9">2.5.1.9</ecNumber>
    </recommendedName>
</protein>
<evidence type="ECO:0000256" key="4">
    <source>
        <dbReference type="ARBA" id="ARBA00012827"/>
    </source>
</evidence>
<dbReference type="CDD" id="cd00402">
    <property type="entry name" value="Riboflavin_synthase_like"/>
    <property type="match status" value="1"/>
</dbReference>
<reference evidence="12 13" key="1">
    <citation type="submission" date="2016-04" db="EMBL/GenBank/DDBJ databases">
        <title>Draft genome sequence of Aeribacillus pallidus 8m3 from petroleum reservoir.</title>
        <authorList>
            <person name="Poltaraus A.B."/>
            <person name="Nazina T.N."/>
            <person name="Tourova T.P."/>
            <person name="Malakho S.M."/>
            <person name="Korshunova A.V."/>
            <person name="Sokolova D.S."/>
        </authorList>
    </citation>
    <scope>NUCLEOTIDE SEQUENCE [LARGE SCALE GENOMIC DNA]</scope>
    <source>
        <strain evidence="12 13">8m3</strain>
    </source>
</reference>
<evidence type="ECO:0000256" key="8">
    <source>
        <dbReference type="ARBA" id="ARBA00022737"/>
    </source>
</evidence>
<evidence type="ECO:0000256" key="3">
    <source>
        <dbReference type="ARBA" id="ARBA00004887"/>
    </source>
</evidence>
<evidence type="ECO:0000259" key="11">
    <source>
        <dbReference type="PROSITE" id="PS51177"/>
    </source>
</evidence>
<evidence type="ECO:0000256" key="10">
    <source>
        <dbReference type="PROSITE-ProRule" id="PRU00524"/>
    </source>
</evidence>
<comment type="pathway">
    <text evidence="3">Cofactor biosynthesis; riboflavin biosynthesis; riboflavin from 2-hydroxy-3-oxobutyl phosphate and 5-amino-6-(D-ribitylamino)uracil: step 2/2.</text>
</comment>
<dbReference type="RefSeq" id="WP_063388638.1">
    <property type="nucleotide sequence ID" value="NZ_LVHY01000047.1"/>
</dbReference>
<name>A0A161W9E4_9BACI</name>
<keyword evidence="7" id="KW-0808">Transferase</keyword>
<proteinExistence type="predicted"/>
<sequence length="214" mass="23471">MFTGIIEEIGEIKSVKGTNQAVILEIYAKNILQDVKIGDSIAVNGVCLTVTDFESNYFSVDVMPETMAATTLGTLKTGSKVNLERAMAVGDRFGGHIVSGHVDGVGTIVKKERKENAVYYQIKAPKDLLYYMILKGSVAVDGTSLTIFGLTEQTFTISIIPHTYSETIIGEKEIGDKVNIECDLIGKYLEKFVRKEAPTGITVDFLQKHGFYSE</sequence>
<evidence type="ECO:0000256" key="9">
    <source>
        <dbReference type="NCBIfam" id="TIGR00187"/>
    </source>
</evidence>
<evidence type="ECO:0000256" key="1">
    <source>
        <dbReference type="ARBA" id="ARBA00000968"/>
    </source>
</evidence>
<dbReference type="EMBL" id="LWBR01000035">
    <property type="protein sequence ID" value="KZN95904.1"/>
    <property type="molecule type" value="Genomic_DNA"/>
</dbReference>
<dbReference type="InterPro" id="IPR023366">
    <property type="entry name" value="ATP_synth_asu-like_sf"/>
</dbReference>
<comment type="caution">
    <text evidence="12">The sequence shown here is derived from an EMBL/GenBank/DDBJ whole genome shotgun (WGS) entry which is preliminary data.</text>
</comment>
<accession>A0A161W9E4</accession>
<feature type="domain" description="Lumazine-binding" evidence="11">
    <location>
        <begin position="1"/>
        <end position="96"/>
    </location>
</feature>
<evidence type="ECO:0000256" key="2">
    <source>
        <dbReference type="ARBA" id="ARBA00002803"/>
    </source>
</evidence>
<dbReference type="InterPro" id="IPR026017">
    <property type="entry name" value="Lumazine-bd_dom"/>
</dbReference>
<dbReference type="PIRSF" id="PIRSF000498">
    <property type="entry name" value="Riboflavin_syn_A"/>
    <property type="match status" value="1"/>
</dbReference>
<dbReference type="NCBIfam" id="NF009566">
    <property type="entry name" value="PRK13020.1"/>
    <property type="match status" value="1"/>
</dbReference>
<keyword evidence="6" id="KW-0686">Riboflavin biosynthesis</keyword>
<dbReference type="NCBIfam" id="NF006767">
    <property type="entry name" value="PRK09289.1"/>
    <property type="match status" value="1"/>
</dbReference>
<dbReference type="InterPro" id="IPR001783">
    <property type="entry name" value="Lumazine-bd"/>
</dbReference>
<feature type="repeat" description="Lumazine-binding" evidence="10">
    <location>
        <begin position="1"/>
        <end position="96"/>
    </location>
</feature>
<dbReference type="SUPFAM" id="SSF63380">
    <property type="entry name" value="Riboflavin synthase domain-like"/>
    <property type="match status" value="2"/>
</dbReference>
<dbReference type="InterPro" id="IPR017938">
    <property type="entry name" value="Riboflavin_synthase-like_b-brl"/>
</dbReference>
<accession>A0A165XDJ2</accession>
<evidence type="ECO:0000256" key="5">
    <source>
        <dbReference type="ARBA" id="ARBA00013950"/>
    </source>
</evidence>